<dbReference type="SUPFAM" id="SSF55874">
    <property type="entry name" value="ATPase domain of HSP90 chaperone/DNA topoisomerase II/histidine kinase"/>
    <property type="match status" value="1"/>
</dbReference>
<dbReference type="InterPro" id="IPR035965">
    <property type="entry name" value="PAS-like_dom_sf"/>
</dbReference>
<keyword evidence="5" id="KW-0997">Cell inner membrane</keyword>
<dbReference type="EC" id="2.7.13.3" evidence="3"/>
<dbReference type="RefSeq" id="WP_169937988.1">
    <property type="nucleotide sequence ID" value="NZ_CP048833.1"/>
</dbReference>
<dbReference type="NCBIfam" id="TIGR00229">
    <property type="entry name" value="sensory_box"/>
    <property type="match status" value="1"/>
</dbReference>
<dbReference type="Gene3D" id="3.30.565.10">
    <property type="entry name" value="Histidine kinase-like ATPase, C-terminal domain"/>
    <property type="match status" value="1"/>
</dbReference>
<evidence type="ECO:0000256" key="16">
    <source>
        <dbReference type="SAM" id="Phobius"/>
    </source>
</evidence>
<reference evidence="20 21" key="1">
    <citation type="submission" date="2020-02" db="EMBL/GenBank/DDBJ databases">
        <title>Complete genome sequence of Pseudomonas multiresinivorans ORNL1.</title>
        <authorList>
            <person name="Podar M."/>
        </authorList>
    </citation>
    <scope>NUCLEOTIDE SEQUENCE [LARGE SCALE GENOMIC DNA]</scope>
    <source>
        <strain evidence="21">populi</strain>
    </source>
</reference>
<comment type="subcellular location">
    <subcellularLocation>
        <location evidence="2">Cell inner membrane</location>
        <topology evidence="2">Multi-pass membrane protein</topology>
    </subcellularLocation>
</comment>
<dbReference type="SUPFAM" id="SSF55785">
    <property type="entry name" value="PYP-like sensor domain (PAS domain)"/>
    <property type="match status" value="1"/>
</dbReference>
<name>A0A7Z3GQB9_9PSED</name>
<evidence type="ECO:0000256" key="15">
    <source>
        <dbReference type="PROSITE-ProRule" id="PRU00169"/>
    </source>
</evidence>
<feature type="modified residue" description="Phosphohistidine" evidence="14">
    <location>
        <position position="751"/>
    </location>
</feature>
<evidence type="ECO:0000256" key="11">
    <source>
        <dbReference type="ARBA" id="ARBA00022989"/>
    </source>
</evidence>
<dbReference type="InterPro" id="IPR036890">
    <property type="entry name" value="HATPase_C_sf"/>
</dbReference>
<dbReference type="Pfam" id="PF02518">
    <property type="entry name" value="HATPase_c"/>
    <property type="match status" value="1"/>
</dbReference>
<keyword evidence="9" id="KW-0418">Kinase</keyword>
<evidence type="ECO:0000256" key="8">
    <source>
        <dbReference type="ARBA" id="ARBA00022692"/>
    </source>
</evidence>
<dbReference type="CDD" id="cd17546">
    <property type="entry name" value="REC_hyHK_CKI1_RcsC-like"/>
    <property type="match status" value="1"/>
</dbReference>
<dbReference type="SMART" id="SM00091">
    <property type="entry name" value="PAS"/>
    <property type="match status" value="1"/>
</dbReference>
<dbReference type="PANTHER" id="PTHR43047">
    <property type="entry name" value="TWO-COMPONENT HISTIDINE PROTEIN KINASE"/>
    <property type="match status" value="1"/>
</dbReference>
<evidence type="ECO:0000259" key="19">
    <source>
        <dbReference type="PROSITE" id="PS50894"/>
    </source>
</evidence>
<dbReference type="Gene3D" id="1.10.287.130">
    <property type="match status" value="1"/>
</dbReference>
<evidence type="ECO:0000256" key="1">
    <source>
        <dbReference type="ARBA" id="ARBA00000085"/>
    </source>
</evidence>
<dbReference type="InterPro" id="IPR003661">
    <property type="entry name" value="HisK_dim/P_dom"/>
</dbReference>
<sequence>MKTFYLIVILHGSLILFGCFPEASTTSVSVLGVGSLFGSSVLRANINEAGTPWQLDEPIVQGSVRSINSLNLRDAQTHIVSKGRLAENLGAASTSVSLPEPQVAPGRSSVVLNERPTTSVSFLTRWIASLKSITDLWNGYQDQLVRVFWGAIAILLGVLMWNWRLLTKMRSRAVSQRELIDRLEFKRAMIDGIPHPISVRDRAGRLVTCNRNFLEYTGMIRKEAQGTRLTDNKWLSETDAQKLHQEYLTHMDQAQSLSRDRVWLVRGERREVHHWATPYRNGGAEIAGLVCGWIDVTERERLHHEVQLAKDQAEEANRAKSTFLATMSHEIRTPMNAIIGMLELAQMNPQERARDDGNPIEVAYDSAKGLLLLLGDILDVAKIEAGHLALVPERASLRELVESVARVFEGLARQKGLQLRLEMLLDGIGDVMIDPLRFKQILFNLVSNAIKFTDVGFVHIEVRSEPLADERIMLHMAVKDSGIGMTGDELAHVCEPFQQALAGRASRGGTGLGLTICRTLAEMMGGCLCIESLSGQGTTVSVQLLCSVLAPLSNAAVSACPPQSASTPMKILIVDDHEANLLLLSRQLDHLGHQVVVADNARDALTSWQAGDFDMVITDCFMPDISGYVLAGSIRDIERERKAPRCTILGLTANAQPDEVQRCRDAGMDDCLFKPIGLQELRSYLQRRGGTAVQSALGAFDHNAVLAMSCNDPALVVDLLQRLHSANGKDLTQLEPLLQRRDLVALADLAHRIRSAVSLIGAAGLFERLIGLERACRKDAPQDELQARLHDVLDEMHALQHQLKLAIDAGKHLESGLAGA</sequence>
<dbReference type="Gene3D" id="3.40.50.2300">
    <property type="match status" value="1"/>
</dbReference>
<dbReference type="CDD" id="cd00082">
    <property type="entry name" value="HisKA"/>
    <property type="match status" value="1"/>
</dbReference>
<feature type="domain" description="Response regulatory" evidence="18">
    <location>
        <begin position="570"/>
        <end position="689"/>
    </location>
</feature>
<evidence type="ECO:0000256" key="9">
    <source>
        <dbReference type="ARBA" id="ARBA00022777"/>
    </source>
</evidence>
<dbReference type="InterPro" id="IPR036641">
    <property type="entry name" value="HPT_dom_sf"/>
</dbReference>
<dbReference type="PRINTS" id="PR00344">
    <property type="entry name" value="BCTRLSENSOR"/>
</dbReference>
<keyword evidence="12" id="KW-0902">Two-component regulatory system</keyword>
<dbReference type="PANTHER" id="PTHR43047:SF72">
    <property type="entry name" value="OSMOSENSING HISTIDINE PROTEIN KINASE SLN1"/>
    <property type="match status" value="1"/>
</dbReference>
<evidence type="ECO:0000256" key="14">
    <source>
        <dbReference type="PROSITE-ProRule" id="PRU00110"/>
    </source>
</evidence>
<dbReference type="SMART" id="SM00448">
    <property type="entry name" value="REC"/>
    <property type="match status" value="1"/>
</dbReference>
<evidence type="ECO:0000256" key="2">
    <source>
        <dbReference type="ARBA" id="ARBA00004429"/>
    </source>
</evidence>
<evidence type="ECO:0000256" key="7">
    <source>
        <dbReference type="ARBA" id="ARBA00022679"/>
    </source>
</evidence>
<dbReference type="PROSITE" id="PS50894">
    <property type="entry name" value="HPT"/>
    <property type="match status" value="1"/>
</dbReference>
<dbReference type="Pfam" id="PF00072">
    <property type="entry name" value="Response_reg"/>
    <property type="match status" value="1"/>
</dbReference>
<evidence type="ECO:0000256" key="4">
    <source>
        <dbReference type="ARBA" id="ARBA00022475"/>
    </source>
</evidence>
<dbReference type="Pfam" id="PF00989">
    <property type="entry name" value="PAS"/>
    <property type="match status" value="1"/>
</dbReference>
<dbReference type="GO" id="GO:0005886">
    <property type="term" value="C:plasma membrane"/>
    <property type="evidence" value="ECO:0007669"/>
    <property type="project" value="UniProtKB-SubCell"/>
</dbReference>
<evidence type="ECO:0000259" key="18">
    <source>
        <dbReference type="PROSITE" id="PS50110"/>
    </source>
</evidence>
<dbReference type="AlphaFoldDB" id="A0A7Z3GQB9"/>
<keyword evidence="7" id="KW-0808">Transferase</keyword>
<dbReference type="GO" id="GO:0006355">
    <property type="term" value="P:regulation of DNA-templated transcription"/>
    <property type="evidence" value="ECO:0007669"/>
    <property type="project" value="InterPro"/>
</dbReference>
<dbReference type="SUPFAM" id="SSF52172">
    <property type="entry name" value="CheY-like"/>
    <property type="match status" value="1"/>
</dbReference>
<dbReference type="PROSITE" id="PS50109">
    <property type="entry name" value="HIS_KIN"/>
    <property type="match status" value="1"/>
</dbReference>
<evidence type="ECO:0000256" key="5">
    <source>
        <dbReference type="ARBA" id="ARBA00022519"/>
    </source>
</evidence>
<dbReference type="EMBL" id="CP048833">
    <property type="protein sequence ID" value="QJP08626.1"/>
    <property type="molecule type" value="Genomic_DNA"/>
</dbReference>
<keyword evidence="11 16" id="KW-1133">Transmembrane helix</keyword>
<keyword evidence="4" id="KW-1003">Cell membrane</keyword>
<evidence type="ECO:0000313" key="20">
    <source>
        <dbReference type="EMBL" id="QJP08626.1"/>
    </source>
</evidence>
<feature type="transmembrane region" description="Helical" evidence="16">
    <location>
        <begin position="144"/>
        <end position="163"/>
    </location>
</feature>
<feature type="modified residue" description="4-aspartylphosphate" evidence="15">
    <location>
        <position position="619"/>
    </location>
</feature>
<evidence type="ECO:0000256" key="10">
    <source>
        <dbReference type="ARBA" id="ARBA00022840"/>
    </source>
</evidence>
<dbReference type="CDD" id="cd16922">
    <property type="entry name" value="HATPase_EvgS-ArcB-TorS-like"/>
    <property type="match status" value="1"/>
</dbReference>
<keyword evidence="21" id="KW-1185">Reference proteome</keyword>
<dbReference type="GO" id="GO:0009927">
    <property type="term" value="F:histidine phosphotransfer kinase activity"/>
    <property type="evidence" value="ECO:0007669"/>
    <property type="project" value="TreeGrafter"/>
</dbReference>
<protein>
    <recommendedName>
        <fullName evidence="3">histidine kinase</fullName>
        <ecNumber evidence="3">2.7.13.3</ecNumber>
    </recommendedName>
</protein>
<keyword evidence="10" id="KW-0547">Nucleotide-binding</keyword>
<dbReference type="InterPro" id="IPR003594">
    <property type="entry name" value="HATPase_dom"/>
</dbReference>
<evidence type="ECO:0000256" key="6">
    <source>
        <dbReference type="ARBA" id="ARBA00022553"/>
    </source>
</evidence>
<accession>A0A7Z3GQB9</accession>
<keyword evidence="13 16" id="KW-0472">Membrane</keyword>
<dbReference type="Gene3D" id="3.30.450.20">
    <property type="entry name" value="PAS domain"/>
    <property type="match status" value="1"/>
</dbReference>
<gene>
    <name evidence="20" type="ORF">G4G71_12315</name>
</gene>
<dbReference type="PROSITE" id="PS50110">
    <property type="entry name" value="RESPONSE_REGULATORY"/>
    <property type="match status" value="1"/>
</dbReference>
<evidence type="ECO:0000256" key="13">
    <source>
        <dbReference type="ARBA" id="ARBA00023136"/>
    </source>
</evidence>
<dbReference type="SUPFAM" id="SSF47226">
    <property type="entry name" value="Histidine-containing phosphotransfer domain, HPT domain"/>
    <property type="match status" value="1"/>
</dbReference>
<dbReference type="Gene3D" id="1.20.120.160">
    <property type="entry name" value="HPT domain"/>
    <property type="match status" value="1"/>
</dbReference>
<dbReference type="PROSITE" id="PS51257">
    <property type="entry name" value="PROKAR_LIPOPROTEIN"/>
    <property type="match status" value="1"/>
</dbReference>
<dbReference type="SUPFAM" id="SSF47384">
    <property type="entry name" value="Homodimeric domain of signal transducing histidine kinase"/>
    <property type="match status" value="1"/>
</dbReference>
<dbReference type="GO" id="GO:0000155">
    <property type="term" value="F:phosphorelay sensor kinase activity"/>
    <property type="evidence" value="ECO:0007669"/>
    <property type="project" value="InterPro"/>
</dbReference>
<dbReference type="SMART" id="SM00387">
    <property type="entry name" value="HATPase_c"/>
    <property type="match status" value="1"/>
</dbReference>
<dbReference type="InterPro" id="IPR000014">
    <property type="entry name" value="PAS"/>
</dbReference>
<dbReference type="InterPro" id="IPR011006">
    <property type="entry name" value="CheY-like_superfamily"/>
</dbReference>
<dbReference type="InterPro" id="IPR005467">
    <property type="entry name" value="His_kinase_dom"/>
</dbReference>
<dbReference type="InterPro" id="IPR013767">
    <property type="entry name" value="PAS_fold"/>
</dbReference>
<dbReference type="Pfam" id="PF00512">
    <property type="entry name" value="HisKA"/>
    <property type="match status" value="1"/>
</dbReference>
<evidence type="ECO:0000313" key="21">
    <source>
        <dbReference type="Proteomes" id="UP000502549"/>
    </source>
</evidence>
<evidence type="ECO:0000256" key="3">
    <source>
        <dbReference type="ARBA" id="ARBA00012438"/>
    </source>
</evidence>
<feature type="domain" description="Histidine kinase" evidence="17">
    <location>
        <begin position="326"/>
        <end position="548"/>
    </location>
</feature>
<comment type="catalytic activity">
    <reaction evidence="1">
        <text>ATP + protein L-histidine = ADP + protein N-phospho-L-histidine.</text>
        <dbReference type="EC" id="2.7.13.3"/>
    </reaction>
</comment>
<dbReference type="KEGG" id="pmui:G4G71_12315"/>
<keyword evidence="6 15" id="KW-0597">Phosphoprotein</keyword>
<dbReference type="InterPro" id="IPR008207">
    <property type="entry name" value="Sig_transdc_His_kin_Hpt_dom"/>
</dbReference>
<keyword evidence="10" id="KW-0067">ATP-binding</keyword>
<dbReference type="CDD" id="cd00130">
    <property type="entry name" value="PAS"/>
    <property type="match status" value="1"/>
</dbReference>
<evidence type="ECO:0000259" key="17">
    <source>
        <dbReference type="PROSITE" id="PS50109"/>
    </source>
</evidence>
<evidence type="ECO:0000256" key="12">
    <source>
        <dbReference type="ARBA" id="ARBA00023012"/>
    </source>
</evidence>
<dbReference type="InterPro" id="IPR004358">
    <property type="entry name" value="Sig_transdc_His_kin-like_C"/>
</dbReference>
<dbReference type="InterPro" id="IPR036097">
    <property type="entry name" value="HisK_dim/P_sf"/>
</dbReference>
<keyword evidence="8 16" id="KW-0812">Transmembrane</keyword>
<dbReference type="InterPro" id="IPR001789">
    <property type="entry name" value="Sig_transdc_resp-reg_receiver"/>
</dbReference>
<organism evidence="20 21">
    <name type="scientific">Pseudomonas multiresinivorans</name>
    <dbReference type="NCBI Taxonomy" id="95301"/>
    <lineage>
        <taxon>Bacteria</taxon>
        <taxon>Pseudomonadati</taxon>
        <taxon>Pseudomonadota</taxon>
        <taxon>Gammaproteobacteria</taxon>
        <taxon>Pseudomonadales</taxon>
        <taxon>Pseudomonadaceae</taxon>
        <taxon>Pseudomonas</taxon>
    </lineage>
</organism>
<dbReference type="SMART" id="SM00388">
    <property type="entry name" value="HisKA"/>
    <property type="match status" value="1"/>
</dbReference>
<feature type="domain" description="HPt" evidence="19">
    <location>
        <begin position="712"/>
        <end position="810"/>
    </location>
</feature>
<dbReference type="Proteomes" id="UP000502549">
    <property type="component" value="Chromosome"/>
</dbReference>
<proteinExistence type="predicted"/>